<dbReference type="PANTHER" id="PTHR43206">
    <property type="entry name" value="AMINOTRANSFERASE"/>
    <property type="match status" value="1"/>
</dbReference>
<dbReference type="InterPro" id="IPR015421">
    <property type="entry name" value="PyrdxlP-dep_Trfase_major"/>
</dbReference>
<accession>A0A6C0UWE1</accession>
<dbReference type="Gene3D" id="3.90.1150.10">
    <property type="entry name" value="Aspartate Aminotransferase, domain 1"/>
    <property type="match status" value="1"/>
</dbReference>
<keyword evidence="4" id="KW-0808">Transferase</keyword>
<dbReference type="GO" id="GO:0030170">
    <property type="term" value="F:pyridoxal phosphate binding"/>
    <property type="evidence" value="ECO:0007669"/>
    <property type="project" value="InterPro"/>
</dbReference>
<gene>
    <name evidence="7" type="ORF">G3A49_17945</name>
</gene>
<evidence type="ECO:0000256" key="1">
    <source>
        <dbReference type="ARBA" id="ARBA00001933"/>
    </source>
</evidence>
<dbReference type="Gene3D" id="3.40.640.10">
    <property type="entry name" value="Type I PLP-dependent aspartate aminotransferase-like (Major domain)"/>
    <property type="match status" value="1"/>
</dbReference>
<dbReference type="Pfam" id="PF00202">
    <property type="entry name" value="Aminotran_3"/>
    <property type="match status" value="1"/>
</dbReference>
<dbReference type="GeneID" id="44085332"/>
<dbReference type="CDD" id="cd00610">
    <property type="entry name" value="OAT_like"/>
    <property type="match status" value="1"/>
</dbReference>
<comment type="cofactor">
    <cofactor evidence="1">
        <name>pyridoxal 5'-phosphate</name>
        <dbReference type="ChEBI" id="CHEBI:597326"/>
    </cofactor>
</comment>
<dbReference type="InterPro" id="IPR015422">
    <property type="entry name" value="PyrdxlP-dep_Trfase_small"/>
</dbReference>
<dbReference type="PANTHER" id="PTHR43206:SF2">
    <property type="entry name" value="4-AMINOBUTYRATE AMINOTRANSFERASE GABT"/>
    <property type="match status" value="1"/>
</dbReference>
<proteinExistence type="inferred from homology"/>
<evidence type="ECO:0000256" key="6">
    <source>
        <dbReference type="RuleBase" id="RU003560"/>
    </source>
</evidence>
<name>A0A6C0UWE1_HALVO</name>
<dbReference type="PIRSF" id="PIRSF000521">
    <property type="entry name" value="Transaminase_4ab_Lys_Orn"/>
    <property type="match status" value="1"/>
</dbReference>
<dbReference type="RefSeq" id="WP_163489566.1">
    <property type="nucleotide sequence ID" value="NZ_CP048738.1"/>
</dbReference>
<organism evidence="7 8">
    <name type="scientific">Haloferax volcanii</name>
    <name type="common">Halobacterium volcanii</name>
    <dbReference type="NCBI Taxonomy" id="2246"/>
    <lineage>
        <taxon>Archaea</taxon>
        <taxon>Methanobacteriati</taxon>
        <taxon>Methanobacteriota</taxon>
        <taxon>Stenosarchaea group</taxon>
        <taxon>Halobacteria</taxon>
        <taxon>Halobacteriales</taxon>
        <taxon>Haloferacaceae</taxon>
        <taxon>Haloferax</taxon>
    </lineage>
</organism>
<evidence type="ECO:0000256" key="2">
    <source>
        <dbReference type="ARBA" id="ARBA00008954"/>
    </source>
</evidence>
<comment type="similarity">
    <text evidence="2 6">Belongs to the class-III pyridoxal-phosphate-dependent aminotransferase family.</text>
</comment>
<evidence type="ECO:0000256" key="4">
    <source>
        <dbReference type="ARBA" id="ARBA00022679"/>
    </source>
</evidence>
<dbReference type="AlphaFoldDB" id="A0A6C0UWE1"/>
<dbReference type="EMBL" id="CP048738">
    <property type="protein sequence ID" value="QIB79876.1"/>
    <property type="molecule type" value="Genomic_DNA"/>
</dbReference>
<dbReference type="InterPro" id="IPR015424">
    <property type="entry name" value="PyrdxlP-dep_Trfase"/>
</dbReference>
<dbReference type="InterPro" id="IPR049704">
    <property type="entry name" value="Aminotrans_3_PPA_site"/>
</dbReference>
<dbReference type="GO" id="GO:0009450">
    <property type="term" value="P:gamma-aminobutyric acid catabolic process"/>
    <property type="evidence" value="ECO:0007669"/>
    <property type="project" value="TreeGrafter"/>
</dbReference>
<evidence type="ECO:0000256" key="3">
    <source>
        <dbReference type="ARBA" id="ARBA00022576"/>
    </source>
</evidence>
<dbReference type="SUPFAM" id="SSF53383">
    <property type="entry name" value="PLP-dependent transferases"/>
    <property type="match status" value="1"/>
</dbReference>
<evidence type="ECO:0000313" key="7">
    <source>
        <dbReference type="EMBL" id="QIB79876.1"/>
    </source>
</evidence>
<protein>
    <submittedName>
        <fullName evidence="7">Aminotransferase class III-fold pyridoxal phosphate-dependent enzyme</fullName>
    </submittedName>
</protein>
<dbReference type="InterPro" id="IPR005814">
    <property type="entry name" value="Aminotrans_3"/>
</dbReference>
<dbReference type="KEGG" id="hale:G3A49_17945"/>
<dbReference type="Proteomes" id="UP000465667">
    <property type="component" value="Chromosome"/>
</dbReference>
<dbReference type="PROSITE" id="PS00600">
    <property type="entry name" value="AA_TRANSFER_CLASS_3"/>
    <property type="match status" value="1"/>
</dbReference>
<sequence length="450" mass="49031">MDRETAVPRVDSMPGEKAREWVAYHHEHAAPSTYVYDFVWDITAESEGPFCTDVDGNVLLDFTSHVAAAPLGYNNPKLMDRMAEFDLVDPTKIAGQDFYVSDGSAPGEERLPGPAALMDRLTDLTSHYGMDTVFLSNSGAEAVENAIKIAYDHADGAKYGITFEGAFHGRTLGALSLNRSKSVYRRKFPEVSGVLDVPFCDDRTCSPETCSCGFFPDADSAVSKLRQKLHPKTGHIDADDVAYVIVEPIQGEGGYRFPSDAFVEELAAVVDDYDLTLIADEIQTGVGRTGELWGSDHYPIEPDIITGAKGLRVGATISNDEIFPDETSRLSSTWGAGDIVSSMQGVFTLDAIEEYDLLDNAVARGRQFIERLRDDAPETVVDVRGKGLLLGVEFDTNERRDAVQEAALKRGLLTLSCGYKVLRILPPLDVTAREIDLGATMLVDAIGDVS</sequence>
<keyword evidence="3 7" id="KW-0032">Aminotransferase</keyword>
<dbReference type="GO" id="GO:0008483">
    <property type="term" value="F:transaminase activity"/>
    <property type="evidence" value="ECO:0007669"/>
    <property type="project" value="UniProtKB-KW"/>
</dbReference>
<evidence type="ECO:0000313" key="8">
    <source>
        <dbReference type="Proteomes" id="UP000465667"/>
    </source>
</evidence>
<evidence type="ECO:0000256" key="5">
    <source>
        <dbReference type="ARBA" id="ARBA00022898"/>
    </source>
</evidence>
<keyword evidence="5 6" id="KW-0663">Pyridoxal phosphate</keyword>
<reference evidence="7 8" key="1">
    <citation type="submission" date="2020-02" db="EMBL/GenBank/DDBJ databases">
        <title>Whole genome sequence of Haloferax alexandrinus pws1.</title>
        <authorList>
            <person name="Verma D.K."/>
            <person name="Gopal K."/>
            <person name="Prasad E.S."/>
        </authorList>
    </citation>
    <scope>NUCLEOTIDE SEQUENCE [LARGE SCALE GENOMIC DNA]</scope>
    <source>
        <strain evidence="8">wsp1</strain>
    </source>
</reference>